<dbReference type="EMBL" id="AP009510">
    <property type="protein sequence ID" value="BAG13900.1"/>
    <property type="molecule type" value="Genomic_DNA"/>
</dbReference>
<sequence length="111" mass="12587">MHVHRRQQKLAKGKECHIQIHTAFVDNHDEFITVLVKATKHPDEHWVILTDEGYIINDLCKSGIKLDSLGGGKLLENILSNFGVIRAEYPTRTDRKSFVPTKVISIHGCTN</sequence>
<dbReference type="HOGENOM" id="CLU_2157278_0_0_0"/>
<dbReference type="InterPro" id="IPR014960">
    <property type="entry name" value="DUF1828"/>
</dbReference>
<keyword evidence="3" id="KW-1185">Reference proteome</keyword>
<evidence type="ECO:0000259" key="1">
    <source>
        <dbReference type="Pfam" id="PF08861"/>
    </source>
</evidence>
<reference evidence="3" key="1">
    <citation type="journal article" date="2008" name="Proc. Natl. Acad. Sci. U.S.A.">
        <title>Complete genome of the uncultured termite group 1 bacteria in a single host protist cell.</title>
        <authorList>
            <person name="Hongoh Y."/>
            <person name="Sharma V.K."/>
            <person name="Prakash T."/>
            <person name="Noda S."/>
            <person name="Taylor T.D."/>
            <person name="Kudo T."/>
            <person name="Sakaki Y."/>
            <person name="Toyoda A."/>
            <person name="Hattori M."/>
            <person name="Ohkuma M."/>
        </authorList>
    </citation>
    <scope>NUCLEOTIDE SEQUENCE [LARGE SCALE GENOMIC DNA]</scope>
    <source>
        <strain evidence="3">Rs-D17 genomovar Ri2008</strain>
    </source>
</reference>
<evidence type="ECO:0000313" key="2">
    <source>
        <dbReference type="EMBL" id="BAG13900.1"/>
    </source>
</evidence>
<feature type="domain" description="DUF1828" evidence="1">
    <location>
        <begin position="22"/>
        <end position="85"/>
    </location>
</feature>
<dbReference type="KEGG" id="rsd:TGRD_413"/>
<accession>B1H068</accession>
<dbReference type="AlphaFoldDB" id="B1H068"/>
<gene>
    <name evidence="2" type="ordered locus">TGRD_413</name>
</gene>
<organism evidence="2 3">
    <name type="scientific">Endomicrobium trichonymphae</name>
    <dbReference type="NCBI Taxonomy" id="1408204"/>
    <lineage>
        <taxon>Bacteria</taxon>
        <taxon>Pseudomonadati</taxon>
        <taxon>Elusimicrobiota</taxon>
        <taxon>Endomicrobiia</taxon>
        <taxon>Endomicrobiales</taxon>
        <taxon>Endomicrobiaceae</taxon>
        <taxon>Candidatus Endomicrobiellum</taxon>
    </lineage>
</organism>
<name>B1H068_ENDTX</name>
<dbReference type="Pfam" id="PF08861">
    <property type="entry name" value="DUF1828"/>
    <property type="match status" value="1"/>
</dbReference>
<dbReference type="Proteomes" id="UP000001691">
    <property type="component" value="Chromosome"/>
</dbReference>
<dbReference type="RefSeq" id="WP_015423426.1">
    <property type="nucleotide sequence ID" value="NC_020419.1"/>
</dbReference>
<evidence type="ECO:0000313" key="3">
    <source>
        <dbReference type="Proteomes" id="UP000001691"/>
    </source>
</evidence>
<protein>
    <submittedName>
        <fullName evidence="2">DUF1828-domain protein</fullName>
    </submittedName>
</protein>
<proteinExistence type="predicted"/>